<proteinExistence type="predicted"/>
<evidence type="ECO:0000313" key="2">
    <source>
        <dbReference type="WBParaSite" id="PgE059_g005_t01"/>
    </source>
</evidence>
<sequence length="69" mass="8064">MGTKCELQLPYMLSLFGDRPHIGSQTAPLMYRVCVDEAERFVSRKELTRLLFRNVFLAEGFRHSSHLYT</sequence>
<keyword evidence="1" id="KW-1185">Reference proteome</keyword>
<protein>
    <submittedName>
        <fullName evidence="2">Uncharacterized protein</fullName>
    </submittedName>
</protein>
<name>A0A914ZZ12_PARUN</name>
<organism evidence="1 2">
    <name type="scientific">Parascaris univalens</name>
    <name type="common">Nematode worm</name>
    <dbReference type="NCBI Taxonomy" id="6257"/>
    <lineage>
        <taxon>Eukaryota</taxon>
        <taxon>Metazoa</taxon>
        <taxon>Ecdysozoa</taxon>
        <taxon>Nematoda</taxon>
        <taxon>Chromadorea</taxon>
        <taxon>Rhabditida</taxon>
        <taxon>Spirurina</taxon>
        <taxon>Ascaridomorpha</taxon>
        <taxon>Ascaridoidea</taxon>
        <taxon>Ascarididae</taxon>
        <taxon>Parascaris</taxon>
    </lineage>
</organism>
<dbReference type="WBParaSite" id="PgE059_g005_t01">
    <property type="protein sequence ID" value="PgE059_g005_t01"/>
    <property type="gene ID" value="PgE059_g005"/>
</dbReference>
<dbReference type="AlphaFoldDB" id="A0A914ZZ12"/>
<reference evidence="2" key="1">
    <citation type="submission" date="2022-11" db="UniProtKB">
        <authorList>
            <consortium name="WormBaseParasite"/>
        </authorList>
    </citation>
    <scope>IDENTIFICATION</scope>
</reference>
<accession>A0A914ZZ12</accession>
<evidence type="ECO:0000313" key="1">
    <source>
        <dbReference type="Proteomes" id="UP000887569"/>
    </source>
</evidence>
<dbReference type="Proteomes" id="UP000887569">
    <property type="component" value="Unplaced"/>
</dbReference>